<dbReference type="InterPro" id="IPR036249">
    <property type="entry name" value="Thioredoxin-like_sf"/>
</dbReference>
<keyword evidence="1" id="KW-0812">Transmembrane</keyword>
<feature type="transmembrane region" description="Helical" evidence="1">
    <location>
        <begin position="86"/>
        <end position="107"/>
    </location>
</feature>
<dbReference type="RefSeq" id="YP_008437133.1">
    <property type="nucleotide sequence ID" value="NC_022098.1"/>
</dbReference>
<keyword evidence="1" id="KW-1133">Transmembrane helix</keyword>
<sequence>MQRTTTTRIYSPRGTGLCGLAAAPAPPVVVGAAAPALSPCAAAAALRAQSAANNAAAATAAAEPGTVLVPTHHHHVDVPVRKDCGFPWWVVIVLVLGMILLGVWLWLRNRGRDDDNNNNGRRPIIIGPVPAPPRSPVVPPVAPPMSPVLPPASPVVIGGNGNNGRPASPVMPPMSPAYSPVMIQTPAAPAGQAVRPYGLVPLGTATKVTGDQVRADVEAGNPALVMYTSHGCYYCDQALPEMQKAAANLGVPVLIADREDLPPADRPDGYPCIYAIAGPGDTRLFNGDRTAESLVRFVAQHLGVHYVRPGYL</sequence>
<dbReference type="Proteomes" id="UP000204584">
    <property type="component" value="Segment"/>
</dbReference>
<dbReference type="GO" id="GO:0016853">
    <property type="term" value="F:isomerase activity"/>
    <property type="evidence" value="ECO:0007669"/>
    <property type="project" value="UniProtKB-KW"/>
</dbReference>
<keyword evidence="1" id="KW-0472">Membrane</keyword>
<keyword evidence="3" id="KW-1185">Reference proteome</keyword>
<proteinExistence type="predicted"/>
<keyword evidence="2" id="KW-0413">Isomerase</keyword>
<dbReference type="SUPFAM" id="SSF52833">
    <property type="entry name" value="Thioredoxin-like"/>
    <property type="match status" value="1"/>
</dbReference>
<dbReference type="EMBL" id="KC977571">
    <property type="protein sequence ID" value="AGO84065.1"/>
    <property type="molecule type" value="Genomic_DNA"/>
</dbReference>
<evidence type="ECO:0000313" key="2">
    <source>
        <dbReference type="EMBL" id="AGO84065.1"/>
    </source>
</evidence>
<reference evidence="2 3" key="1">
    <citation type="journal article" date="2013" name="Science">
        <title>Pandoraviruses: amoeba viruses with genomes up to 2.5 Mb reaching that of parasitic eukaryotes.</title>
        <authorList>
            <person name="Philippe N."/>
            <person name="Legendre M."/>
            <person name="Doutre G."/>
            <person name="Coute Y."/>
            <person name="Poirot O."/>
            <person name="Lescot M."/>
            <person name="Arslan D."/>
            <person name="Seltzer V."/>
            <person name="Bertaux L."/>
            <person name="Bruley C."/>
            <person name="Garin J."/>
            <person name="Claverie J.M."/>
            <person name="Abergel C."/>
        </authorList>
    </citation>
    <scope>NUCLEOTIDE SEQUENCE [LARGE SCALE GENOMIC DNA]</scope>
</reference>
<dbReference type="GeneID" id="16605852"/>
<accession>S4W1Q6</accession>
<dbReference type="CDD" id="cd02961">
    <property type="entry name" value="PDI_a_family"/>
    <property type="match status" value="1"/>
</dbReference>
<organism evidence="2 3">
    <name type="scientific">Pandoravirus salinus</name>
    <dbReference type="NCBI Taxonomy" id="1349410"/>
    <lineage>
        <taxon>Viruses</taxon>
        <taxon>Pandoravirus</taxon>
    </lineage>
</organism>
<gene>
    <name evidence="2" type="ORF">psal_cds_383</name>
</gene>
<dbReference type="Gene3D" id="3.40.30.10">
    <property type="entry name" value="Glutaredoxin"/>
    <property type="match status" value="1"/>
</dbReference>
<name>S4W1Q6_9VIRU</name>
<dbReference type="KEGG" id="vg:16605852"/>
<evidence type="ECO:0000313" key="3">
    <source>
        <dbReference type="Proteomes" id="UP000204584"/>
    </source>
</evidence>
<evidence type="ECO:0000256" key="1">
    <source>
        <dbReference type="SAM" id="Phobius"/>
    </source>
</evidence>
<protein>
    <submittedName>
        <fullName evidence="2">Disulfide isomerase</fullName>
    </submittedName>
</protein>